<dbReference type="EMBL" id="CADCTF010000053">
    <property type="protein sequence ID" value="CAA9228501.1"/>
    <property type="molecule type" value="Genomic_DNA"/>
</dbReference>
<keyword evidence="2" id="KW-0560">Oxidoreductase</keyword>
<feature type="region of interest" description="Disordered" evidence="1">
    <location>
        <begin position="43"/>
        <end position="70"/>
    </location>
</feature>
<name>A0A6J4HNJ8_9ACTN</name>
<feature type="non-terminal residue" evidence="2">
    <location>
        <position position="1"/>
    </location>
</feature>
<evidence type="ECO:0000313" key="2">
    <source>
        <dbReference type="EMBL" id="CAA9228501.1"/>
    </source>
</evidence>
<organism evidence="2">
    <name type="scientific">uncultured Acidimicrobiales bacterium</name>
    <dbReference type="NCBI Taxonomy" id="310071"/>
    <lineage>
        <taxon>Bacteria</taxon>
        <taxon>Bacillati</taxon>
        <taxon>Actinomycetota</taxon>
        <taxon>Acidimicrobiia</taxon>
        <taxon>Acidimicrobiales</taxon>
        <taxon>environmental samples</taxon>
    </lineage>
</organism>
<dbReference type="GO" id="GO:0004318">
    <property type="term" value="F:enoyl-[acyl-carrier-protein] reductase (NADH) activity"/>
    <property type="evidence" value="ECO:0007669"/>
    <property type="project" value="UniProtKB-EC"/>
</dbReference>
<reference evidence="2" key="1">
    <citation type="submission" date="2020-02" db="EMBL/GenBank/DDBJ databases">
        <authorList>
            <person name="Meier V. D."/>
        </authorList>
    </citation>
    <scope>NUCLEOTIDE SEQUENCE</scope>
    <source>
        <strain evidence="2">AVDCRST_MAG50</strain>
    </source>
</reference>
<dbReference type="EC" id="1.3.1.9" evidence="2"/>
<accession>A0A6J4HNJ8</accession>
<feature type="compositionally biased region" description="Low complexity" evidence="1">
    <location>
        <begin position="314"/>
        <end position="323"/>
    </location>
</feature>
<feature type="compositionally biased region" description="Polar residues" evidence="1">
    <location>
        <begin position="296"/>
        <end position="305"/>
    </location>
</feature>
<evidence type="ECO:0000256" key="1">
    <source>
        <dbReference type="SAM" id="MobiDB-lite"/>
    </source>
</evidence>
<feature type="compositionally biased region" description="Low complexity" evidence="1">
    <location>
        <begin position="43"/>
        <end position="54"/>
    </location>
</feature>
<feature type="region of interest" description="Disordered" evidence="1">
    <location>
        <begin position="190"/>
        <end position="323"/>
    </location>
</feature>
<dbReference type="AlphaFoldDB" id="A0A6J4HNJ8"/>
<proteinExistence type="predicted"/>
<sequence length="323" mass="35715">CRPRSQTCLASSTRSCWPAWVVSPTPHWSRPCRRPAASAASERRPWAPTRWAPRCGPSAPPQTSPSVWTCSPPPPRISRQRYAGSSRVAPACSWPVWASHATSWSSATAAGCSSSTCAARFATPCWRWRRAATSWWPRAPRPGATPARWPPWPWCRRSSMRSVTGCRWWPRAGSSTAEGWPRRWLWAQPASGWAPGSSPRPRHGPYPATRTPCLSRARTAPPSRALTRARRAGSSATRTRSTSTTTRPSCSRSRRRSAGRPPTTRSTWGHHPTPRASTPRRSSSRRARASEPSTSWSVRPSSCGGSSTRRRQPSPRSARGWPC</sequence>
<feature type="compositionally biased region" description="Low complexity" evidence="1">
    <location>
        <begin position="232"/>
        <end position="251"/>
    </location>
</feature>
<gene>
    <name evidence="2" type="ORF">AVDCRST_MAG50-1654</name>
</gene>
<protein>
    <submittedName>
        <fullName evidence="2">Enoyl-[acyl-carrier-protein] reductase [FMN]</fullName>
        <ecNumber evidence="2">1.3.1.9</ecNumber>
    </submittedName>
</protein>
<feature type="non-terminal residue" evidence="2">
    <location>
        <position position="323"/>
    </location>
</feature>